<dbReference type="PANTHER" id="PTHR30304">
    <property type="entry name" value="D-TAGATOSE-1,6-BISPHOSPHATE ALDOLASE"/>
    <property type="match status" value="1"/>
</dbReference>
<reference evidence="5" key="1">
    <citation type="submission" date="2020-10" db="EMBL/GenBank/DDBJ databases">
        <authorList>
            <person name="Gilroy R."/>
        </authorList>
    </citation>
    <scope>NUCLEOTIDE SEQUENCE</scope>
    <source>
        <strain evidence="5">8207</strain>
    </source>
</reference>
<organism evidence="5 6">
    <name type="scientific">Candidatus Enterousia avistercoris</name>
    <dbReference type="NCBI Taxonomy" id="2840788"/>
    <lineage>
        <taxon>Bacteria</taxon>
        <taxon>Pseudomonadati</taxon>
        <taxon>Pseudomonadota</taxon>
        <taxon>Alphaproteobacteria</taxon>
        <taxon>Candidatus Enterousia</taxon>
    </lineage>
</organism>
<keyword evidence="4" id="KW-0479">Metal-binding</keyword>
<dbReference type="InterPro" id="IPR000771">
    <property type="entry name" value="FBA_II"/>
</dbReference>
<dbReference type="InterPro" id="IPR013785">
    <property type="entry name" value="Aldolase_TIM"/>
</dbReference>
<reference evidence="5" key="2">
    <citation type="journal article" date="2021" name="PeerJ">
        <title>Extensive microbial diversity within the chicken gut microbiome revealed by metagenomics and culture.</title>
        <authorList>
            <person name="Gilroy R."/>
            <person name="Ravi A."/>
            <person name="Getino M."/>
            <person name="Pursley I."/>
            <person name="Horton D.L."/>
            <person name="Alikhan N.F."/>
            <person name="Baker D."/>
            <person name="Gharbi K."/>
            <person name="Hall N."/>
            <person name="Watson M."/>
            <person name="Adriaenssens E.M."/>
            <person name="Foster-Nyarko E."/>
            <person name="Jarju S."/>
            <person name="Secka A."/>
            <person name="Antonio M."/>
            <person name="Oren A."/>
            <person name="Chaudhuri R.R."/>
            <person name="La Ragione R."/>
            <person name="Hildebrand F."/>
            <person name="Pallen M.J."/>
        </authorList>
    </citation>
    <scope>NUCLEOTIDE SEQUENCE</scope>
    <source>
        <strain evidence="5">8207</strain>
    </source>
</reference>
<dbReference type="CDD" id="cd00947">
    <property type="entry name" value="TBP_aldolase_IIB"/>
    <property type="match status" value="1"/>
</dbReference>
<name>A0A9D9DFF2_9PROT</name>
<comment type="pathway">
    <text evidence="1">Carbohydrate biosynthesis; Calvin cycle.</text>
</comment>
<evidence type="ECO:0000256" key="1">
    <source>
        <dbReference type="ARBA" id="ARBA00005215"/>
    </source>
</evidence>
<dbReference type="Pfam" id="PF01116">
    <property type="entry name" value="F_bP_aldolase"/>
    <property type="match status" value="1"/>
</dbReference>
<dbReference type="GO" id="GO:0019253">
    <property type="term" value="P:reductive pentose-phosphate cycle"/>
    <property type="evidence" value="ECO:0007669"/>
    <property type="project" value="UniProtKB-KW"/>
</dbReference>
<evidence type="ECO:0000256" key="2">
    <source>
        <dbReference type="ARBA" id="ARBA00022567"/>
    </source>
</evidence>
<feature type="binding site" evidence="4">
    <location>
        <position position="216"/>
    </location>
    <ligand>
        <name>Zn(2+)</name>
        <dbReference type="ChEBI" id="CHEBI:29105"/>
        <label>1</label>
        <note>catalytic</note>
    </ligand>
</feature>
<evidence type="ECO:0000256" key="4">
    <source>
        <dbReference type="PIRSR" id="PIRSR001359-3"/>
    </source>
</evidence>
<dbReference type="Gene3D" id="3.20.20.70">
    <property type="entry name" value="Aldolase class I"/>
    <property type="match status" value="1"/>
</dbReference>
<keyword evidence="4" id="KW-0862">Zinc</keyword>
<keyword evidence="2" id="KW-0113">Calvin cycle</keyword>
<dbReference type="PANTHER" id="PTHR30304:SF0">
    <property type="entry name" value="D-TAGATOSE-1,6-BISPHOSPHATE ALDOLASE SUBUNIT GATY-RELATED"/>
    <property type="match status" value="1"/>
</dbReference>
<protein>
    <submittedName>
        <fullName evidence="5">Ketose-bisphosphate aldolase</fullName>
    </submittedName>
</protein>
<accession>A0A9D9DFF2</accession>
<evidence type="ECO:0000313" key="5">
    <source>
        <dbReference type="EMBL" id="MBO8425110.1"/>
    </source>
</evidence>
<feature type="binding site" evidence="4">
    <location>
        <position position="184"/>
    </location>
    <ligand>
        <name>Zn(2+)</name>
        <dbReference type="ChEBI" id="CHEBI:29105"/>
        <label>1</label>
        <note>catalytic</note>
    </ligand>
</feature>
<dbReference type="PIRSF" id="PIRSF001359">
    <property type="entry name" value="F_bP_aldolase_II"/>
    <property type="match status" value="1"/>
</dbReference>
<dbReference type="GO" id="GO:0008270">
    <property type="term" value="F:zinc ion binding"/>
    <property type="evidence" value="ECO:0007669"/>
    <property type="project" value="InterPro"/>
</dbReference>
<evidence type="ECO:0000313" key="6">
    <source>
        <dbReference type="Proteomes" id="UP000823630"/>
    </source>
</evidence>
<comment type="cofactor">
    <cofactor evidence="4">
        <name>Zn(2+)</name>
        <dbReference type="ChEBI" id="CHEBI:29105"/>
    </cofactor>
    <text evidence="4">Binds 2 Zn(2+) ions per subunit. One is catalytic and the other provides a structural contribution.</text>
</comment>
<feature type="binding site" evidence="4">
    <location>
        <position position="109"/>
    </location>
    <ligand>
        <name>Zn(2+)</name>
        <dbReference type="ChEBI" id="CHEBI:29105"/>
        <label>2</label>
    </ligand>
</feature>
<feature type="active site" description="Proton donor" evidence="3">
    <location>
        <position position="87"/>
    </location>
</feature>
<evidence type="ECO:0000256" key="3">
    <source>
        <dbReference type="PIRSR" id="PIRSR001359-1"/>
    </source>
</evidence>
<feature type="binding site" evidence="4">
    <location>
        <position position="139"/>
    </location>
    <ligand>
        <name>Zn(2+)</name>
        <dbReference type="ChEBI" id="CHEBI:29105"/>
        <label>2</label>
    </ligand>
</feature>
<dbReference type="EMBL" id="JADINC010000023">
    <property type="protein sequence ID" value="MBO8425110.1"/>
    <property type="molecule type" value="Genomic_DNA"/>
</dbReference>
<dbReference type="GO" id="GO:0016832">
    <property type="term" value="F:aldehyde-lyase activity"/>
    <property type="evidence" value="ECO:0007669"/>
    <property type="project" value="InterPro"/>
</dbReference>
<dbReference type="InterPro" id="IPR050246">
    <property type="entry name" value="Class_II_FBP_aldolase"/>
</dbReference>
<proteinExistence type="predicted"/>
<comment type="caution">
    <text evidence="5">The sequence shown here is derived from an EMBL/GenBank/DDBJ whole genome shotgun (WGS) entry which is preliminary data.</text>
</comment>
<gene>
    <name evidence="5" type="ORF">IAC69_01370</name>
</gene>
<feature type="binding site" evidence="4">
    <location>
        <position position="88"/>
    </location>
    <ligand>
        <name>Zn(2+)</name>
        <dbReference type="ChEBI" id="CHEBI:29105"/>
        <label>1</label>
        <note>catalytic</note>
    </ligand>
</feature>
<dbReference type="SUPFAM" id="SSF51569">
    <property type="entry name" value="Aldolase"/>
    <property type="match status" value="1"/>
</dbReference>
<sequence length="314" mass="34291">MDYKDFGLVNTKQMFANAAAGHYAIPAFNFYNMETLGAIISAARDTHSPVILAVSESALKYMGPELLMGMIWGLNLRPEHGVALHLDHGSSFDACVNAIKLGFSSVMIDGSKLPFDANVDLARTVAEYAHKYNVSVEAELGTLSGIEDENTHGTESSYTNPDDVVNFVNATNIDSLAIAIGTSHGAYKRKSDNEELRFDILQKIANQLPDFPLVLHGASSIPEKYVKTINEYGGKMSNARGIPAQQLRRAVEMNICKINVDSDSRLAFTAGVRKTLFDTPSGFNPRDYLGAGKQNIYDNCVDEIKNIMGSNNQI</sequence>
<dbReference type="NCBIfam" id="TIGR00167">
    <property type="entry name" value="cbbA"/>
    <property type="match status" value="1"/>
</dbReference>
<dbReference type="Proteomes" id="UP000823630">
    <property type="component" value="Unassembled WGS sequence"/>
</dbReference>
<dbReference type="AlphaFoldDB" id="A0A9D9DFF2"/>